<gene>
    <name evidence="15" type="ORF">HMPREF9141_2420</name>
</gene>
<comment type="subcellular location">
    <subcellularLocation>
        <location evidence="1 10">Cell outer membrane</location>
        <topology evidence="1 10">Multi-pass membrane protein</topology>
    </subcellularLocation>
</comment>
<evidence type="ECO:0000256" key="3">
    <source>
        <dbReference type="ARBA" id="ARBA00022452"/>
    </source>
</evidence>
<evidence type="ECO:0000256" key="5">
    <source>
        <dbReference type="ARBA" id="ARBA00022729"/>
    </source>
</evidence>
<organism evidence="15 16">
    <name type="scientific">Prevotella multiformis DSM 16608</name>
    <dbReference type="NCBI Taxonomy" id="888743"/>
    <lineage>
        <taxon>Bacteria</taxon>
        <taxon>Pseudomonadati</taxon>
        <taxon>Bacteroidota</taxon>
        <taxon>Bacteroidia</taxon>
        <taxon>Bacteroidales</taxon>
        <taxon>Prevotellaceae</taxon>
        <taxon>Prevotella</taxon>
    </lineage>
</organism>
<evidence type="ECO:0000256" key="1">
    <source>
        <dbReference type="ARBA" id="ARBA00004571"/>
    </source>
</evidence>
<reference evidence="15 16" key="1">
    <citation type="submission" date="2011-01" db="EMBL/GenBank/DDBJ databases">
        <authorList>
            <person name="Muzny D."/>
            <person name="Qin X."/>
            <person name="Deng J."/>
            <person name="Jiang H."/>
            <person name="Liu Y."/>
            <person name="Qu J."/>
            <person name="Song X.-Z."/>
            <person name="Zhang L."/>
            <person name="Thornton R."/>
            <person name="Coyle M."/>
            <person name="Francisco L."/>
            <person name="Jackson L."/>
            <person name="Javaid M."/>
            <person name="Korchina V."/>
            <person name="Kovar C."/>
            <person name="Mata R."/>
            <person name="Mathew T."/>
            <person name="Ngo R."/>
            <person name="Nguyen L."/>
            <person name="Nguyen N."/>
            <person name="Okwuonu G."/>
            <person name="Ongeri F."/>
            <person name="Pham C."/>
            <person name="Simmons D."/>
            <person name="Wilczek-Boney K."/>
            <person name="Hale W."/>
            <person name="Jakkamsetti A."/>
            <person name="Pham P."/>
            <person name="Ruth R."/>
            <person name="San Lucas F."/>
            <person name="Warren J."/>
            <person name="Zhang J."/>
            <person name="Zhao Z."/>
            <person name="Zhou C."/>
            <person name="Zhu D."/>
            <person name="Lee S."/>
            <person name="Bess C."/>
            <person name="Blankenburg K."/>
            <person name="Forbes L."/>
            <person name="Fu Q."/>
            <person name="Gubbala S."/>
            <person name="Hirani K."/>
            <person name="Jayaseelan J.C."/>
            <person name="Lara F."/>
            <person name="Munidasa M."/>
            <person name="Palculict T."/>
            <person name="Patil S."/>
            <person name="Pu L.-L."/>
            <person name="Saada N."/>
            <person name="Tang L."/>
            <person name="Weissenberger G."/>
            <person name="Zhu Y."/>
            <person name="Hemphill L."/>
            <person name="Shang Y."/>
            <person name="Youmans B."/>
            <person name="Ayvaz T."/>
            <person name="Ross M."/>
            <person name="Santibanez J."/>
            <person name="Aqrawi P."/>
            <person name="Gross S."/>
            <person name="Joshi V."/>
            <person name="Fowler G."/>
            <person name="Nazareth L."/>
            <person name="Reid J."/>
            <person name="Worley K."/>
            <person name="Petrosino J."/>
            <person name="Highlander S."/>
            <person name="Gibbs R."/>
        </authorList>
    </citation>
    <scope>NUCLEOTIDE SEQUENCE [LARGE SCALE GENOMIC DNA]</scope>
    <source>
        <strain evidence="15 16">DSM 16608</strain>
    </source>
</reference>
<keyword evidence="5" id="KW-0732">Signal</keyword>
<evidence type="ECO:0000313" key="16">
    <source>
        <dbReference type="Proteomes" id="UP000005697"/>
    </source>
</evidence>
<evidence type="ECO:0000259" key="14">
    <source>
        <dbReference type="Pfam" id="PF07715"/>
    </source>
</evidence>
<dbReference type="AlphaFoldDB" id="F0FA03"/>
<dbReference type="InterPro" id="IPR039426">
    <property type="entry name" value="TonB-dep_rcpt-like"/>
</dbReference>
<dbReference type="PROSITE" id="PS52016">
    <property type="entry name" value="TONB_DEPENDENT_REC_3"/>
    <property type="match status" value="1"/>
</dbReference>
<dbReference type="InterPro" id="IPR037066">
    <property type="entry name" value="Plug_dom_sf"/>
</dbReference>
<keyword evidence="6 11" id="KW-0798">TonB box</keyword>
<feature type="domain" description="TonB-dependent receptor plug" evidence="14">
    <location>
        <begin position="105"/>
        <end position="209"/>
    </location>
</feature>
<dbReference type="InterPro" id="IPR012910">
    <property type="entry name" value="Plug_dom"/>
</dbReference>
<evidence type="ECO:0000256" key="12">
    <source>
        <dbReference type="SAM" id="Phobius"/>
    </source>
</evidence>
<dbReference type="Proteomes" id="UP000005697">
    <property type="component" value="Unassembled WGS sequence"/>
</dbReference>
<comment type="similarity">
    <text evidence="10 11">Belongs to the TonB-dependent receptor family.</text>
</comment>
<dbReference type="STRING" id="888743.HMPREF9141_2420"/>
<evidence type="ECO:0000313" key="15">
    <source>
        <dbReference type="EMBL" id="EGC18992.1"/>
    </source>
</evidence>
<keyword evidence="7 10" id="KW-0472">Membrane</keyword>
<keyword evidence="3 10" id="KW-1134">Transmembrane beta strand</keyword>
<keyword evidence="9 10" id="KW-0998">Cell outer membrane</keyword>
<dbReference type="PANTHER" id="PTHR30069">
    <property type="entry name" value="TONB-DEPENDENT OUTER MEMBRANE RECEPTOR"/>
    <property type="match status" value="1"/>
</dbReference>
<evidence type="ECO:0000256" key="10">
    <source>
        <dbReference type="PROSITE-ProRule" id="PRU01360"/>
    </source>
</evidence>
<dbReference type="PANTHER" id="PTHR30069:SF29">
    <property type="entry name" value="HEMOGLOBIN AND HEMOGLOBIN-HAPTOGLOBIN-BINDING PROTEIN 1-RELATED"/>
    <property type="match status" value="1"/>
</dbReference>
<dbReference type="Gene3D" id="2.40.170.20">
    <property type="entry name" value="TonB-dependent receptor, beta-barrel domain"/>
    <property type="match status" value="1"/>
</dbReference>
<dbReference type="EMBL" id="AEWX01000036">
    <property type="protein sequence ID" value="EGC18992.1"/>
    <property type="molecule type" value="Genomic_DNA"/>
</dbReference>
<feature type="transmembrane region" description="Helical" evidence="12">
    <location>
        <begin position="12"/>
        <end position="31"/>
    </location>
</feature>
<comment type="caution">
    <text evidence="15">The sequence shown here is derived from an EMBL/GenBank/DDBJ whole genome shotgun (WGS) entry which is preliminary data.</text>
</comment>
<evidence type="ECO:0000256" key="2">
    <source>
        <dbReference type="ARBA" id="ARBA00022448"/>
    </source>
</evidence>
<evidence type="ECO:0000256" key="8">
    <source>
        <dbReference type="ARBA" id="ARBA00023170"/>
    </source>
</evidence>
<dbReference type="InterPro" id="IPR036942">
    <property type="entry name" value="Beta-barrel_TonB_sf"/>
</dbReference>
<evidence type="ECO:0000259" key="13">
    <source>
        <dbReference type="Pfam" id="PF00593"/>
    </source>
</evidence>
<keyword evidence="12" id="KW-1133">Transmembrane helix</keyword>
<keyword evidence="8 15" id="KW-0675">Receptor</keyword>
<dbReference type="eggNOG" id="COG4206">
    <property type="taxonomic scope" value="Bacteria"/>
</dbReference>
<protein>
    <submittedName>
        <fullName evidence="15">TonB-dependent receptor plug domain protein</fullName>
    </submittedName>
</protein>
<evidence type="ECO:0000256" key="4">
    <source>
        <dbReference type="ARBA" id="ARBA00022692"/>
    </source>
</evidence>
<dbReference type="GO" id="GO:0044718">
    <property type="term" value="P:siderophore transmembrane transport"/>
    <property type="evidence" value="ECO:0007669"/>
    <property type="project" value="TreeGrafter"/>
</dbReference>
<keyword evidence="2 10" id="KW-0813">Transport</keyword>
<dbReference type="HOGENOM" id="CLU_016091_0_0_10"/>
<feature type="domain" description="TonB-dependent receptor-like beta-barrel" evidence="13">
    <location>
        <begin position="340"/>
        <end position="736"/>
    </location>
</feature>
<dbReference type="Gene3D" id="2.170.130.10">
    <property type="entry name" value="TonB-dependent receptor, plug domain"/>
    <property type="match status" value="1"/>
</dbReference>
<keyword evidence="4 10" id="KW-0812">Transmembrane</keyword>
<dbReference type="InterPro" id="IPR000531">
    <property type="entry name" value="Beta-barrel_TonB"/>
</dbReference>
<proteinExistence type="inferred from homology"/>
<dbReference type="SUPFAM" id="SSF56935">
    <property type="entry name" value="Porins"/>
    <property type="match status" value="1"/>
</dbReference>
<dbReference type="GO" id="GO:0015344">
    <property type="term" value="F:siderophore uptake transmembrane transporter activity"/>
    <property type="evidence" value="ECO:0007669"/>
    <property type="project" value="TreeGrafter"/>
</dbReference>
<evidence type="ECO:0000256" key="9">
    <source>
        <dbReference type="ARBA" id="ARBA00023237"/>
    </source>
</evidence>
<accession>F0FA03</accession>
<name>F0FA03_9BACT</name>
<dbReference type="GO" id="GO:0009279">
    <property type="term" value="C:cell outer membrane"/>
    <property type="evidence" value="ECO:0007669"/>
    <property type="project" value="UniProtKB-SubCell"/>
</dbReference>
<sequence length="763" mass="86571">MTAEALAANARYSHIYLLLGIAYLPPLSLPLRHQIHQSNSMYILHNRLSLLSLLLLASLATMAQTTTTNAATTKRDSLKPQKHIGDETILLQGITVMGRNEARQLRESGMPVSVMTSKELQGTASSMNDVLARVAGVTIRNTGGVGSASRLSVRGLEGKRLGLFVDETAMNQFSNFITLNDIPTDMIARIEIYKGIVPYKFGGSALGGAINVVTKEYPPIYFDASYEIGSFNTHRLNTVFKRTYAPSGLQFGMGGFFTYSANNYYMTLHNLGDLRVRRNHDAFRKGVIAGSIKATKWWFDELKAELIYTATHQQLQGIDLDVREAYTHSQAIATSLKAKRETFFIDGLAFDFEAAFDIGNYGVSDYAKTVYDWFGNSRPSQSPLGGETSTHPYDGHNKNLDGTGKLNLNYTINRHHSLNLNLYEAYTKLKPHDELMDAAYGFRTQFDSYMNSLTAGLSYDLLLFRDRFQSAFTLRSYHYHSSTEQLPSFYVPTPEQVRVTKHSFGWNESMRYRLTPELMFKASYSDEMRIPSDEELVGNGYSILPSPTLKPEHVRSCNLGTLYRRTLKTDGIFEAEVNGFYTHLTDMIRYTPSMVPTLAQYVNVGETTTYGIEGEVKWDVLPWLYTYVNATYQNLRDTQRFTEGSTVPNPTYRKRIPNIPYLLGNAGIECHRENLIGKRSNTRFLIDASYVHQYFYDYEMTIYQDRKIPTAITFDTALEHSMMNQTLTFSLKIKNVLNREVVSELNHPLPGRYVAFKVRYLLH</sequence>
<dbReference type="Pfam" id="PF07715">
    <property type="entry name" value="Plug"/>
    <property type="match status" value="1"/>
</dbReference>
<dbReference type="Pfam" id="PF00593">
    <property type="entry name" value="TonB_dep_Rec_b-barrel"/>
    <property type="match status" value="1"/>
</dbReference>
<evidence type="ECO:0000256" key="6">
    <source>
        <dbReference type="ARBA" id="ARBA00023077"/>
    </source>
</evidence>
<evidence type="ECO:0000256" key="11">
    <source>
        <dbReference type="RuleBase" id="RU003357"/>
    </source>
</evidence>
<keyword evidence="16" id="KW-1185">Reference proteome</keyword>
<evidence type="ECO:0000256" key="7">
    <source>
        <dbReference type="ARBA" id="ARBA00023136"/>
    </source>
</evidence>